<gene>
    <name evidence="2" type="ORF">LTR62_007430</name>
</gene>
<name>A0AAN7TNJ1_9PEZI</name>
<comment type="caution">
    <text evidence="2">The sequence shown here is derived from an EMBL/GenBank/DDBJ whole genome shotgun (WGS) entry which is preliminary data.</text>
</comment>
<organism evidence="2 3">
    <name type="scientific">Meristemomyces frigidus</name>
    <dbReference type="NCBI Taxonomy" id="1508187"/>
    <lineage>
        <taxon>Eukaryota</taxon>
        <taxon>Fungi</taxon>
        <taxon>Dikarya</taxon>
        <taxon>Ascomycota</taxon>
        <taxon>Pezizomycotina</taxon>
        <taxon>Dothideomycetes</taxon>
        <taxon>Dothideomycetidae</taxon>
        <taxon>Mycosphaerellales</taxon>
        <taxon>Teratosphaeriaceae</taxon>
        <taxon>Meristemomyces</taxon>
    </lineage>
</organism>
<reference evidence="2" key="1">
    <citation type="submission" date="2023-08" db="EMBL/GenBank/DDBJ databases">
        <title>Black Yeasts Isolated from many extreme environments.</title>
        <authorList>
            <person name="Coleine C."/>
            <person name="Stajich J.E."/>
            <person name="Selbmann L."/>
        </authorList>
    </citation>
    <scope>NUCLEOTIDE SEQUENCE</scope>
    <source>
        <strain evidence="2">CCFEE 5401</strain>
    </source>
</reference>
<proteinExistence type="predicted"/>
<dbReference type="AlphaFoldDB" id="A0AAN7TNJ1"/>
<evidence type="ECO:0000313" key="3">
    <source>
        <dbReference type="Proteomes" id="UP001310890"/>
    </source>
</evidence>
<accession>A0AAN7TNJ1</accession>
<sequence length="113" mass="11643">MSPWTDTTDRQLLLTIIHLSSPLANLMGPGFTAKSTRQHFQKLRKEVKSQLGGSGASPATGTPRKCKGSGVEATPATSRRKRKGAGGGVGHDGDGDGDDDEAGAGMLGVRARG</sequence>
<protein>
    <submittedName>
        <fullName evidence="2">Uncharacterized protein</fullName>
    </submittedName>
</protein>
<dbReference type="Proteomes" id="UP001310890">
    <property type="component" value="Unassembled WGS sequence"/>
</dbReference>
<dbReference type="EMBL" id="JAVRRL010000007">
    <property type="protein sequence ID" value="KAK5116756.1"/>
    <property type="molecule type" value="Genomic_DNA"/>
</dbReference>
<evidence type="ECO:0000313" key="2">
    <source>
        <dbReference type="EMBL" id="KAK5116756.1"/>
    </source>
</evidence>
<feature type="region of interest" description="Disordered" evidence="1">
    <location>
        <begin position="35"/>
        <end position="113"/>
    </location>
</feature>
<evidence type="ECO:0000256" key="1">
    <source>
        <dbReference type="SAM" id="MobiDB-lite"/>
    </source>
</evidence>